<dbReference type="GeneID" id="30033680"/>
<evidence type="ECO:0000256" key="1">
    <source>
        <dbReference type="SAM" id="MobiDB-lite"/>
    </source>
</evidence>
<proteinExistence type="predicted"/>
<dbReference type="RefSeq" id="XP_018736015.1">
    <property type="nucleotide sequence ID" value="XM_018878743.1"/>
</dbReference>
<gene>
    <name evidence="2" type="ORF">AWJ20_1834</name>
</gene>
<evidence type="ECO:0000313" key="3">
    <source>
        <dbReference type="Proteomes" id="UP000189580"/>
    </source>
</evidence>
<dbReference type="PANTHER" id="PTHR31758">
    <property type="entry name" value="BTB/POZ DOMAIN-CONTAINING PROTEIN YLR108C"/>
    <property type="match status" value="1"/>
</dbReference>
<keyword evidence="3" id="KW-1185">Reference proteome</keyword>
<name>A0A167E1K8_9ASCO</name>
<feature type="region of interest" description="Disordered" evidence="1">
    <location>
        <begin position="269"/>
        <end position="304"/>
    </location>
</feature>
<protein>
    <submittedName>
        <fullName evidence="2">Uncharacterized protein</fullName>
    </submittedName>
</protein>
<accession>A0A167E1K8</accession>
<dbReference type="AlphaFoldDB" id="A0A167E1K8"/>
<sequence>MDPENDAMYSYLVADALYYHLPKLMLVLAQSEIFVRVGTTQFRIPRDIFSNPGDTPNFFTIGFSNLFGAKPEMTFPKKLIRPLPIAPAAVDNRSAELFSDLIGGLSGNFIDIKSEAHRESLLKEARYYRFRGLEQKLIKHSINKNLERGIEEIVLELRDIRANGIELISSDHYNEKFVGYKRPFVDTVSRELIFQINEEELRLMRSDTTGYHLSATGNTANLLETLVAAVRILFTIHDIKYKVTEMPYEVSVEDASMIIDGKEFTDPIYSSSTTSQSPAVKEETTVSSSLEEEPSAELDGRPAKRQRKANPITLFYLTKSQWRFSTKNDSPGLSLLRCEGYTKAPHKNASRRFL</sequence>
<evidence type="ECO:0000313" key="2">
    <source>
        <dbReference type="EMBL" id="ANB13538.1"/>
    </source>
</evidence>
<dbReference type="Proteomes" id="UP000189580">
    <property type="component" value="Chromosome a"/>
</dbReference>
<organism evidence="2 3">
    <name type="scientific">Sugiyamaella lignohabitans</name>
    <dbReference type="NCBI Taxonomy" id="796027"/>
    <lineage>
        <taxon>Eukaryota</taxon>
        <taxon>Fungi</taxon>
        <taxon>Dikarya</taxon>
        <taxon>Ascomycota</taxon>
        <taxon>Saccharomycotina</taxon>
        <taxon>Dipodascomycetes</taxon>
        <taxon>Dipodascales</taxon>
        <taxon>Trichomonascaceae</taxon>
        <taxon>Sugiyamaella</taxon>
    </lineage>
</organism>
<reference evidence="2 3" key="1">
    <citation type="submission" date="2016-02" db="EMBL/GenBank/DDBJ databases">
        <title>Complete genome sequence and transcriptome regulation of the pentose utilising yeast Sugiyamaella lignohabitans.</title>
        <authorList>
            <person name="Bellasio M."/>
            <person name="Peymann A."/>
            <person name="Valli M."/>
            <person name="Sipitzky M."/>
            <person name="Graf A."/>
            <person name="Sauer M."/>
            <person name="Marx H."/>
            <person name="Mattanovich D."/>
        </authorList>
    </citation>
    <scope>NUCLEOTIDE SEQUENCE [LARGE SCALE GENOMIC DNA]</scope>
    <source>
        <strain evidence="2 3">CBS 10342</strain>
    </source>
</reference>
<dbReference type="KEGG" id="slb:AWJ20_1834"/>
<dbReference type="OrthoDB" id="2414723at2759"/>
<dbReference type="PANTHER" id="PTHR31758:SF2">
    <property type="entry name" value="BTB_POZ DOMAIN-CONTAINING PROTEIN YLR108C"/>
    <property type="match status" value="1"/>
</dbReference>
<dbReference type="EMBL" id="CP014501">
    <property type="protein sequence ID" value="ANB13538.1"/>
    <property type="molecule type" value="Genomic_DNA"/>
</dbReference>
<feature type="compositionally biased region" description="Polar residues" evidence="1">
    <location>
        <begin position="269"/>
        <end position="278"/>
    </location>
</feature>